<dbReference type="EMBL" id="BMAO01011647">
    <property type="protein sequence ID" value="GFQ75238.1"/>
    <property type="molecule type" value="Genomic_DNA"/>
</dbReference>
<evidence type="ECO:0000313" key="3">
    <source>
        <dbReference type="Proteomes" id="UP000887116"/>
    </source>
</evidence>
<dbReference type="Proteomes" id="UP000887116">
    <property type="component" value="Unassembled WGS sequence"/>
</dbReference>
<comment type="caution">
    <text evidence="2">The sequence shown here is derived from an EMBL/GenBank/DDBJ whole genome shotgun (WGS) entry which is preliminary data.</text>
</comment>
<feature type="compositionally biased region" description="Basic and acidic residues" evidence="1">
    <location>
        <begin position="7"/>
        <end position="19"/>
    </location>
</feature>
<protein>
    <submittedName>
        <fullName evidence="2">Uncharacterized protein</fullName>
    </submittedName>
</protein>
<reference evidence="2" key="1">
    <citation type="submission" date="2020-07" db="EMBL/GenBank/DDBJ databases">
        <title>Multicomponent nature underlies the extraordinary mechanical properties of spider dragline silk.</title>
        <authorList>
            <person name="Kono N."/>
            <person name="Nakamura H."/>
            <person name="Mori M."/>
            <person name="Yoshida Y."/>
            <person name="Ohtoshi R."/>
            <person name="Malay A.D."/>
            <person name="Moran D.A.P."/>
            <person name="Tomita M."/>
            <person name="Numata K."/>
            <person name="Arakawa K."/>
        </authorList>
    </citation>
    <scope>NUCLEOTIDE SEQUENCE</scope>
</reference>
<dbReference type="AlphaFoldDB" id="A0A8X6G697"/>
<gene>
    <name evidence="2" type="ORF">TNCT_448111</name>
</gene>
<name>A0A8X6G697_TRICU</name>
<proteinExistence type="predicted"/>
<organism evidence="2 3">
    <name type="scientific">Trichonephila clavata</name>
    <name type="common">Joro spider</name>
    <name type="synonym">Nephila clavata</name>
    <dbReference type="NCBI Taxonomy" id="2740835"/>
    <lineage>
        <taxon>Eukaryota</taxon>
        <taxon>Metazoa</taxon>
        <taxon>Ecdysozoa</taxon>
        <taxon>Arthropoda</taxon>
        <taxon>Chelicerata</taxon>
        <taxon>Arachnida</taxon>
        <taxon>Araneae</taxon>
        <taxon>Araneomorphae</taxon>
        <taxon>Entelegynae</taxon>
        <taxon>Araneoidea</taxon>
        <taxon>Nephilidae</taxon>
        <taxon>Trichonephila</taxon>
    </lineage>
</organism>
<evidence type="ECO:0000313" key="2">
    <source>
        <dbReference type="EMBL" id="GFQ75238.1"/>
    </source>
</evidence>
<accession>A0A8X6G697</accession>
<feature type="region of interest" description="Disordered" evidence="1">
    <location>
        <begin position="1"/>
        <end position="24"/>
    </location>
</feature>
<keyword evidence="3" id="KW-1185">Reference proteome</keyword>
<feature type="non-terminal residue" evidence="2">
    <location>
        <position position="100"/>
    </location>
</feature>
<sequence length="100" mass="11784">TKFTTTDSRRNSPPRDSRRNNFQTRWGEIGPGFQNYGNFNQSEPLNRRLPQDMELFQYNILKKLYGPLRASKSFPWLLQDMQRIVSPQCSNSSSFVDCFE</sequence>
<evidence type="ECO:0000256" key="1">
    <source>
        <dbReference type="SAM" id="MobiDB-lite"/>
    </source>
</evidence>